<gene>
    <name evidence="1" type="ORF">DNH61_06990</name>
</gene>
<evidence type="ECO:0000313" key="2">
    <source>
        <dbReference type="Proteomes" id="UP000249522"/>
    </source>
</evidence>
<comment type="caution">
    <text evidence="1">The sequence shown here is derived from an EMBL/GenBank/DDBJ whole genome shotgun (WGS) entry which is preliminary data.</text>
</comment>
<dbReference type="AlphaFoldDB" id="A0A2W1LNN1"/>
<name>A0A2W1LNN1_9BACL</name>
<proteinExistence type="predicted"/>
<reference evidence="1 2" key="1">
    <citation type="submission" date="2018-06" db="EMBL/GenBank/DDBJ databases">
        <title>Paenibacillus imtechensis sp. nov.</title>
        <authorList>
            <person name="Pinnaka A.K."/>
            <person name="Singh H."/>
            <person name="Kaur M."/>
        </authorList>
    </citation>
    <scope>NUCLEOTIDE SEQUENCE [LARGE SCALE GENOMIC DNA]</scope>
    <source>
        <strain evidence="1 2">SMB1</strain>
    </source>
</reference>
<dbReference type="Proteomes" id="UP000249522">
    <property type="component" value="Unassembled WGS sequence"/>
</dbReference>
<dbReference type="EMBL" id="QKRB01000037">
    <property type="protein sequence ID" value="PZD96542.1"/>
    <property type="molecule type" value="Genomic_DNA"/>
</dbReference>
<sequence length="215" mass="23634">MKQTAHYRKWIALLLAIVVAVPFLPSSKLLASGPVQGNSTHQLKYFQDRFPALTDPNHVFETVTYYELDYLLRNAPAGANDNYVILFGGSWQAETQAAIPHINEVAKEYGVTSIKTFDTRLAGPDIALDIAKNDTPYGNYTRRYVDLGYRYLKNINDHTAGVLGSHTYNYGTASEPDNQTVNVVDAPFLFIYNKGNADAPIIASLEGVASAGGLE</sequence>
<evidence type="ECO:0000313" key="1">
    <source>
        <dbReference type="EMBL" id="PZD96542.1"/>
    </source>
</evidence>
<dbReference type="OrthoDB" id="9798386at2"/>
<organism evidence="1 2">
    <name type="scientific">Paenibacillus sambharensis</name>
    <dbReference type="NCBI Taxonomy" id="1803190"/>
    <lineage>
        <taxon>Bacteria</taxon>
        <taxon>Bacillati</taxon>
        <taxon>Bacillota</taxon>
        <taxon>Bacilli</taxon>
        <taxon>Bacillales</taxon>
        <taxon>Paenibacillaceae</taxon>
        <taxon>Paenibacillus</taxon>
    </lineage>
</organism>
<keyword evidence="2" id="KW-1185">Reference proteome</keyword>
<protein>
    <submittedName>
        <fullName evidence="1">Uncharacterized protein</fullName>
    </submittedName>
</protein>
<accession>A0A2W1LNN1</accession>
<dbReference type="RefSeq" id="WP_111145947.1">
    <property type="nucleotide sequence ID" value="NZ_QKRB01000037.1"/>
</dbReference>